<evidence type="ECO:0000256" key="1">
    <source>
        <dbReference type="SAM" id="MobiDB-lite"/>
    </source>
</evidence>
<feature type="region of interest" description="Disordered" evidence="1">
    <location>
        <begin position="579"/>
        <end position="600"/>
    </location>
</feature>
<reference evidence="2 3" key="1">
    <citation type="submission" date="2014-06" db="EMBL/GenBank/DDBJ databases">
        <authorList>
            <person name="Swart Estienne"/>
        </authorList>
    </citation>
    <scope>NUCLEOTIDE SEQUENCE [LARGE SCALE GENOMIC DNA]</scope>
    <source>
        <strain evidence="2 3">130c</strain>
    </source>
</reference>
<organism evidence="2 3">
    <name type="scientific">Stylonychia lemnae</name>
    <name type="common">Ciliate</name>
    <dbReference type="NCBI Taxonomy" id="5949"/>
    <lineage>
        <taxon>Eukaryota</taxon>
        <taxon>Sar</taxon>
        <taxon>Alveolata</taxon>
        <taxon>Ciliophora</taxon>
        <taxon>Intramacronucleata</taxon>
        <taxon>Spirotrichea</taxon>
        <taxon>Stichotrichia</taxon>
        <taxon>Sporadotrichida</taxon>
        <taxon>Oxytrichidae</taxon>
        <taxon>Stylonychinae</taxon>
        <taxon>Stylonychia</taxon>
    </lineage>
</organism>
<feature type="region of interest" description="Disordered" evidence="1">
    <location>
        <begin position="224"/>
        <end position="281"/>
    </location>
</feature>
<feature type="compositionally biased region" description="Polar residues" evidence="1">
    <location>
        <begin position="532"/>
        <end position="547"/>
    </location>
</feature>
<feature type="region of interest" description="Disordered" evidence="1">
    <location>
        <begin position="709"/>
        <end position="744"/>
    </location>
</feature>
<evidence type="ECO:0000313" key="3">
    <source>
        <dbReference type="Proteomes" id="UP000039865"/>
    </source>
</evidence>
<feature type="region of interest" description="Disordered" evidence="1">
    <location>
        <begin position="481"/>
        <end position="547"/>
    </location>
</feature>
<feature type="compositionally biased region" description="Low complexity" evidence="1">
    <location>
        <begin position="169"/>
        <end position="182"/>
    </location>
</feature>
<feature type="region of interest" description="Disordered" evidence="1">
    <location>
        <begin position="77"/>
        <end position="111"/>
    </location>
</feature>
<feature type="region of interest" description="Disordered" evidence="1">
    <location>
        <begin position="143"/>
        <end position="182"/>
    </location>
</feature>
<feature type="region of interest" description="Disordered" evidence="1">
    <location>
        <begin position="791"/>
        <end position="823"/>
    </location>
</feature>
<keyword evidence="3" id="KW-1185">Reference proteome</keyword>
<name>A0A077ZZG1_STYLE</name>
<dbReference type="AlphaFoldDB" id="A0A077ZZG1"/>
<feature type="compositionally biased region" description="Basic and acidic residues" evidence="1">
    <location>
        <begin position="77"/>
        <end position="89"/>
    </location>
</feature>
<feature type="compositionally biased region" description="Low complexity" evidence="1">
    <location>
        <begin position="391"/>
        <end position="400"/>
    </location>
</feature>
<dbReference type="EMBL" id="CCKQ01003502">
    <property type="protein sequence ID" value="CDW74618.1"/>
    <property type="molecule type" value="Genomic_DNA"/>
</dbReference>
<feature type="compositionally biased region" description="Polar residues" evidence="1">
    <location>
        <begin position="229"/>
        <end position="281"/>
    </location>
</feature>
<feature type="compositionally biased region" description="Polar residues" evidence="1">
    <location>
        <begin position="481"/>
        <end position="499"/>
    </location>
</feature>
<dbReference type="Proteomes" id="UP000039865">
    <property type="component" value="Unassembled WGS sequence"/>
</dbReference>
<feature type="compositionally biased region" description="Basic and acidic residues" evidence="1">
    <location>
        <begin position="791"/>
        <end position="809"/>
    </location>
</feature>
<accession>A0A077ZZG1</accession>
<feature type="region of interest" description="Disordered" evidence="1">
    <location>
        <begin position="374"/>
        <end position="407"/>
    </location>
</feature>
<feature type="compositionally biased region" description="Polar residues" evidence="1">
    <location>
        <begin position="143"/>
        <end position="155"/>
    </location>
</feature>
<sequence length="896" mass="103745">MLVDTSASAGAGLVDRNPNTVNINVTFNEVNFSSEEESVDVPDELDYHKRKLAEQQRKMSQTFNQQPSSIKQIQEKLSKKKKDQRDSNKLKNLGLYSNNGSHNTYTNSRQQSKIFKTSQNNTDKKHYIQAVSSYPDYYRSIQSTPLKINSPSNKMSKPKGDSTKKKHTSSISTKQQQSQTHSLRSILEQTKKFVPNLSYVQSVNNKVDWQRASFTPLTTKQKDNPWINFGSQQKPRLVSTPRQGLTPTSFRSITPTRFPTSNLYQNIPNLRSRPASKSNNNRVAYNKSKNNKNAMDTSISNTNASIFDRLLKDNERRIATKQRMEDIKKDKDDGRSVSPINKTLNMFQSQSKYINSRDITLEQEALLNSKHATPRNNRRFNLNDRTGSAARSMTPSSRLSSRSRRQQEDMVNRFKDLEYKRVMTIQEKAQQKLQETLEEIKRSPFSGIKLDLSKEQQEEIVQQVVKRLQFDNEQRLKRQQYTQNAYLSSSKKSSTGITDKSSQSKKQPQKYRMGGQGKQGQQKIQMVKRSIGGQQSQPTFANTKDSYGRQSDIDYQYHSLQQLVREELDQVRQGCNYNPYGRNIGKNETVPQKSTTHDLSSKNDYAVKTLVDEKNMFAKRFSEQVDNKMINLADNKSVGYHQSIANKEPQNNLAKQQEIKPYNDFEIQPNNAQYLVQPAKIFDDDQNLKSSFAIEQRLDFDKKQEIQSQFQDNDVGNRDSFHNDQNLSSHFHEQDDESHHSSKKIELDIGTPMKEELSDTQLFNQLEKQINQDLKQVSFRAQNIDENFHHQHQNDKQIHRNDDSNDHENTNPFEDASYSSPQKQNAEIYMTHENQPRASRINSVHNMDQLSPIQGENRDTKEMEFELELEEEEQIQVLQVAMHEPIKVFAKDQSLE</sequence>
<evidence type="ECO:0000313" key="2">
    <source>
        <dbReference type="EMBL" id="CDW74618.1"/>
    </source>
</evidence>
<feature type="compositionally biased region" description="Polar residues" evidence="1">
    <location>
        <begin position="95"/>
        <end position="111"/>
    </location>
</feature>
<proteinExistence type="predicted"/>
<feature type="compositionally biased region" description="Basic and acidic residues" evidence="1">
    <location>
        <begin position="730"/>
        <end position="744"/>
    </location>
</feature>
<protein>
    <submittedName>
        <fullName evidence="2">Uncharacterized protein</fullName>
    </submittedName>
</protein>
<gene>
    <name evidence="2" type="primary">Contig15093.g16084</name>
    <name evidence="2" type="ORF">STYLEM_3599</name>
</gene>
<dbReference type="InParanoid" id="A0A077ZZG1"/>